<protein>
    <submittedName>
        <fullName evidence="1">Uncharacterized protein</fullName>
    </submittedName>
</protein>
<dbReference type="EMBL" id="CP008956">
    <property type="protein sequence ID" value="QJQ01112.1"/>
    <property type="molecule type" value="Genomic_DNA"/>
</dbReference>
<organism evidence="1 2">
    <name type="scientific">Herbaspirillum rubrisubalbicans Os34</name>
    <dbReference type="NCBI Taxonomy" id="1235827"/>
    <lineage>
        <taxon>Bacteria</taxon>
        <taxon>Pseudomonadati</taxon>
        <taxon>Pseudomonadota</taxon>
        <taxon>Betaproteobacteria</taxon>
        <taxon>Burkholderiales</taxon>
        <taxon>Oxalobacteraceae</taxon>
        <taxon>Herbaspirillum</taxon>
    </lineage>
</organism>
<evidence type="ECO:0000313" key="1">
    <source>
        <dbReference type="EMBL" id="QJQ01112.1"/>
    </source>
</evidence>
<proteinExistence type="predicted"/>
<sequence length="78" mass="8928">MQTDFVIVGKVLVDGAQFWYNEALDIFPIVISQVEVDEARNPPFFDLGAIDGICFYFALLFVLKSIGYKIEEPYNNIF</sequence>
<dbReference type="AlphaFoldDB" id="A0A6M3ZUA9"/>
<gene>
    <name evidence="1" type="ORF">C798_12970</name>
</gene>
<reference evidence="1 2" key="1">
    <citation type="journal article" date="2012" name="J. Bacteriol.">
        <title>Genome sequence of the pathogenic Herbaspirillum seropedicae strain Os34, isolated from rice roots.</title>
        <authorList>
            <person name="Ye W."/>
            <person name="Ye S."/>
            <person name="Liu J."/>
            <person name="Chang S."/>
            <person name="Chen M."/>
            <person name="Zhu B."/>
            <person name="Guo L."/>
            <person name="An Q."/>
        </authorList>
    </citation>
    <scope>NUCLEOTIDE SEQUENCE [LARGE SCALE GENOMIC DNA]</scope>
    <source>
        <strain evidence="1 2">Os34</strain>
    </source>
</reference>
<name>A0A6M3ZUA9_9BURK</name>
<accession>A0A6M3ZUA9</accession>
<dbReference type="Proteomes" id="UP000501648">
    <property type="component" value="Chromosome"/>
</dbReference>
<evidence type="ECO:0000313" key="2">
    <source>
        <dbReference type="Proteomes" id="UP000501648"/>
    </source>
</evidence>